<dbReference type="EnsemblMetazoa" id="AGAP002493-RA">
    <property type="protein sequence ID" value="AGAP002493-PA"/>
    <property type="gene ID" value="AGAP002493"/>
</dbReference>
<dbReference type="PANTHER" id="PTHR23101">
    <property type="entry name" value="RAB GDP/GTP EXCHANGE FACTOR"/>
    <property type="match status" value="1"/>
</dbReference>
<sequence>MESETDDNCYERKDIPVDSFGGDFYHSRDVTTRQLNRNLLTHGGSDLSPAAAAAAALGRPISLPAKLPNPDGGAAGNGRDQLDSGDCSTLIRRYAEVTKFKQETTSGNSANSGNRLSKGPPDSSLALAKKRLSALHTSVQQHEVETMDDDMMPLLSSNRELSQEELYESHTSLVSSSEGGIMAEGEETSSDESQESNSSANQTAIVMSLLERLLRSHPVWFLPGIQRSGAIHLLQGKEEGTFIVRGSSQSKTMAVSVRLPANAGPYIEHYLIQSNNGQLSLESSRFKFDSIPALIAHYTQCCDELPVQLCLPVALREAKNRQQLSSLALLGQEFWRYPMASSPKPKPITGPAPPGTTPSATSSHMNTPSEATHSSGLGISVLNHTPVGHAASVGTGGTSLGTGGMVNAFGETPTDTFSTLSSFTVSNGQTLLSPESIDSAIMMSPMDPHQHQTGIIGKTSTFKARKQQIVSPTAAQHEVEKQIELFNANILGHSSGAGHSNGEATGGEMTSSTSSSMESRPDDAPNATGTLERKPRAPRPTPPNTLNIKPIRSPPAPPARRIKLQIAEHSPTVERTTFTFQKDTDFTPTTGFPTRDTAFQRREPAVLPASISTIAGSQVSNTVWYCDSDNVADNGVEKQATTQSNDQHQEHDQPSFSVPTSTRVSRRNKRKESKHYQESDILESPSVYCRSTLVDKISDYEDIWSQDATKSDRRSLLGQRHGIFGHEDLTLKGLVSPSIESMSYRQGKLTSYRGPAAHGAHTYSVDNLAVGMGGHDSASDRASTPTDRPGARPPVALKTFSPIPKDDGRFGRSVLTDVRQRSCMNISHTTPVGTPVTLEDALGGAGQEQKQTSPFYADPADILSTIIRRSPLNRLASSNSSQRHSEPPKQLFGNDDALPSAGHPWGNGNGYNVNNNFAASLDELALEKNDSMLSGVRMHALSIAGGSSGQGTNDYDSDIRWKTPTASLKTIEPAAKSQQKSTDSLMGMGRPVTIHQIIAKKLPALKLSERLLEGMLANDSGIGANGESGFGTLGHRGQRKSAYDNVEKQANAYASSAINSAHSDDGTVFSEPWDSSQWDSFLPNEQSSMEAPGNSSYDHCGSTAKDTRYRKDGQQHQLPQSQQKVATILRSRSCRDREILCHPRNRSSHSGPGESIATYAFYLANKPDSTFSRNISNFIACTKESKAAPHPQVVMRNMRQFMSGMKNYLVKHGEGDFAGEVQKARAQLKPDEFLNLDSILEEVMHRLVILPLREHLYSLFVDYYSQSGDIQLIVEKVRSTAGRGPLAFGIKGNVIPPSPTAMRQIATLFVRLQEAELPLAKLDLLLAAVSTIFEATTCCNGQQLSADDFLPVLVMVVAHCGFIGAEIEAEYMWGLLQPSLLSGEAGYYLTALCSAVHVLKNFSLSEQEGTSTLDWDSSTMPNCSSVLRVIIPDEYNGSIQTRTLPIRPHTTTKEVCRIIAHKARITNAQDYGLFKLIDGEETLLHDTECPQDVRMTAKGKHFMIAYKRIDAKIAWPTVMPNNAASNNNTMTASATNNAANNAINTTTTTTTTTITASDNHLKV</sequence>
<reference evidence="4 5" key="2">
    <citation type="journal article" date="2004" name="Trends Parasitol.">
        <title>The Anopheles gambiae genome: an update.</title>
        <authorList>
            <person name="Mongin E."/>
            <person name="Louis C."/>
            <person name="Holt R.A."/>
            <person name="Birney E."/>
            <person name="Collins F.H."/>
        </authorList>
    </citation>
    <scope>NUCLEOTIDE SEQUENCE [LARGE SCALE GENOMIC DNA]</scope>
    <source>
        <strain evidence="4 5">PEST</strain>
    </source>
</reference>
<dbReference type="InterPro" id="IPR045046">
    <property type="entry name" value="Vps9-like"/>
</dbReference>
<evidence type="ECO:0000256" key="1">
    <source>
        <dbReference type="ARBA" id="ARBA00006919"/>
    </source>
</evidence>
<accession>A0A1S4GFP9</accession>
<dbReference type="VEuPathDB" id="VectorBase:AGAMI1_013454"/>
<keyword evidence="2" id="KW-0343">GTPase activation</keyword>
<dbReference type="SMART" id="SM00252">
    <property type="entry name" value="SH2"/>
    <property type="match status" value="1"/>
</dbReference>
<feature type="compositionally biased region" description="Polar residues" evidence="3">
    <location>
        <begin position="364"/>
        <end position="377"/>
    </location>
</feature>
<feature type="compositionally biased region" description="Pro residues" evidence="3">
    <location>
        <begin position="344"/>
        <end position="356"/>
    </location>
</feature>
<name>A0A1S4GFP9_ANOGA</name>
<feature type="region of interest" description="Disordered" evidence="3">
    <location>
        <begin position="1080"/>
        <end position="1106"/>
    </location>
</feature>
<feature type="region of interest" description="Disordered" evidence="3">
    <location>
        <begin position="494"/>
        <end position="557"/>
    </location>
</feature>
<feature type="region of interest" description="Disordered" evidence="3">
    <location>
        <begin position="64"/>
        <end position="85"/>
    </location>
</feature>
<feature type="compositionally biased region" description="Polar residues" evidence="3">
    <location>
        <begin position="1080"/>
        <end position="1097"/>
    </location>
</feature>
<dbReference type="InterPro" id="IPR037191">
    <property type="entry name" value="VPS9_dom_sf"/>
</dbReference>
<feature type="region of interest" description="Disordered" evidence="3">
    <location>
        <begin position="772"/>
        <end position="803"/>
    </location>
</feature>
<dbReference type="PROSITE" id="PS51205">
    <property type="entry name" value="VPS9"/>
    <property type="match status" value="1"/>
</dbReference>
<feature type="compositionally biased region" description="Basic residues" evidence="3">
    <location>
        <begin position="664"/>
        <end position="673"/>
    </location>
</feature>
<dbReference type="InterPro" id="IPR000159">
    <property type="entry name" value="RA_dom"/>
</dbReference>
<proteinExistence type="inferred from homology"/>
<keyword evidence="5" id="KW-1185">Reference proteome</keyword>
<evidence type="ECO:0008006" key="6">
    <source>
        <dbReference type="Google" id="ProtNLM"/>
    </source>
</evidence>
<dbReference type="GO" id="GO:0016192">
    <property type="term" value="P:vesicle-mediated transport"/>
    <property type="evidence" value="ECO:0007669"/>
    <property type="project" value="InterPro"/>
</dbReference>
<dbReference type="GO" id="GO:0005096">
    <property type="term" value="F:GTPase activator activity"/>
    <property type="evidence" value="ECO:0007669"/>
    <property type="project" value="UniProtKB-KW"/>
</dbReference>
<dbReference type="VEuPathDB" id="VectorBase:AGAP002493"/>
<dbReference type="FunCoup" id="A0A1S4GFP9">
    <property type="interactions" value="548"/>
</dbReference>
<feature type="compositionally biased region" description="Polar residues" evidence="3">
    <location>
        <begin position="169"/>
        <end position="178"/>
    </location>
</feature>
<evidence type="ECO:0000256" key="3">
    <source>
        <dbReference type="SAM" id="MobiDB-lite"/>
    </source>
</evidence>
<dbReference type="Gene3D" id="3.30.505.10">
    <property type="entry name" value="SH2 domain"/>
    <property type="match status" value="1"/>
</dbReference>
<dbReference type="SMART" id="SM00167">
    <property type="entry name" value="VPS9"/>
    <property type="match status" value="1"/>
</dbReference>
<dbReference type="InterPro" id="IPR000980">
    <property type="entry name" value="SH2"/>
</dbReference>
<dbReference type="EMBL" id="AAAB01008859">
    <property type="status" value="NOT_ANNOTATED_CDS"/>
    <property type="molecule type" value="Genomic_DNA"/>
</dbReference>
<evidence type="ECO:0000256" key="2">
    <source>
        <dbReference type="ARBA" id="ARBA00022468"/>
    </source>
</evidence>
<feature type="compositionally biased region" description="Low complexity" evidence="3">
    <location>
        <begin position="506"/>
        <end position="518"/>
    </location>
</feature>
<dbReference type="CDD" id="cd01776">
    <property type="entry name" value="RA_Rin"/>
    <property type="match status" value="1"/>
</dbReference>
<comment type="similarity">
    <text evidence="1">Belongs to the RIN (Ras interaction/interference) family.</text>
</comment>
<reference evidence="4 5" key="1">
    <citation type="journal article" date="2002" name="Science">
        <title>The genome sequence of the malaria mosquito Anopheles gambiae.</title>
        <authorList>
            <person name="Holt R.A."/>
            <person name="Subramanian G.M."/>
            <person name="Halpern A."/>
            <person name="Sutton G.G."/>
            <person name="Charlab R."/>
            <person name="Nusskern D.R."/>
            <person name="Wincker P."/>
            <person name="Clark A.G."/>
            <person name="Ribeiro J.M."/>
            <person name="Wides R."/>
            <person name="Salzberg S.L."/>
            <person name="Loftus B."/>
            <person name="Yandell M."/>
            <person name="Majoros W.H."/>
            <person name="Rusch D.B."/>
            <person name="Lai Z."/>
            <person name="Kraft C.L."/>
            <person name="Abril J.F."/>
            <person name="Anthouard V."/>
            <person name="Arensburger P."/>
            <person name="Atkinson P.W."/>
            <person name="Baden H."/>
            <person name="de Berardinis V."/>
            <person name="Baldwin D."/>
            <person name="Benes V."/>
            <person name="Biedler J."/>
            <person name="Blass C."/>
            <person name="Bolanos R."/>
            <person name="Boscus D."/>
            <person name="Barnstead M."/>
            <person name="Cai S."/>
            <person name="Center A."/>
            <person name="Chaturverdi K."/>
            <person name="Christophides G.K."/>
            <person name="Chrystal M.A."/>
            <person name="Clamp M."/>
            <person name="Cravchik A."/>
            <person name="Curwen V."/>
            <person name="Dana A."/>
            <person name="Delcher A."/>
            <person name="Dew I."/>
            <person name="Evans C.A."/>
            <person name="Flanigan M."/>
            <person name="Grundschober-Freimoser A."/>
            <person name="Friedli L."/>
            <person name="Gu Z."/>
            <person name="Guan P."/>
            <person name="Guigo R."/>
            <person name="Hillenmeyer M.E."/>
            <person name="Hladun S.L."/>
            <person name="Hogan J.R."/>
            <person name="Hong Y.S."/>
            <person name="Hoover J."/>
            <person name="Jaillon O."/>
            <person name="Ke Z."/>
            <person name="Kodira C."/>
            <person name="Kokoza E."/>
            <person name="Koutsos A."/>
            <person name="Letunic I."/>
            <person name="Levitsky A."/>
            <person name="Liang Y."/>
            <person name="Lin J.J."/>
            <person name="Lobo N.F."/>
            <person name="Lopez J.R."/>
            <person name="Malek J.A."/>
            <person name="McIntosh T.C."/>
            <person name="Meister S."/>
            <person name="Miller J."/>
            <person name="Mobarry C."/>
            <person name="Mongin E."/>
            <person name="Murphy S.D."/>
            <person name="O'Brochta D.A."/>
            <person name="Pfannkoch C."/>
            <person name="Qi R."/>
            <person name="Regier M.A."/>
            <person name="Remington K."/>
            <person name="Shao H."/>
            <person name="Sharakhova M.V."/>
            <person name="Sitter C.D."/>
            <person name="Shetty J."/>
            <person name="Smith T.J."/>
            <person name="Strong R."/>
            <person name="Sun J."/>
            <person name="Thomasova D."/>
            <person name="Ton L.Q."/>
            <person name="Topalis P."/>
            <person name="Tu Z."/>
            <person name="Unger M.F."/>
            <person name="Walenz B."/>
            <person name="Wang A."/>
            <person name="Wang J."/>
            <person name="Wang M."/>
            <person name="Wang X."/>
            <person name="Woodford K.J."/>
            <person name="Wortman J.R."/>
            <person name="Wu M."/>
            <person name="Yao A."/>
            <person name="Zdobnov E.M."/>
            <person name="Zhang H."/>
            <person name="Zhao Q."/>
            <person name="Zhao S."/>
            <person name="Zhu S.C."/>
            <person name="Zhimulev I."/>
            <person name="Coluzzi M."/>
            <person name="della Torre A."/>
            <person name="Roth C.W."/>
            <person name="Louis C."/>
            <person name="Kalush F."/>
            <person name="Mural R.J."/>
            <person name="Myers E.W."/>
            <person name="Adams M.D."/>
            <person name="Smith H.O."/>
            <person name="Broder S."/>
            <person name="Gardner M.J."/>
            <person name="Fraser C.M."/>
            <person name="Birney E."/>
            <person name="Bork P."/>
            <person name="Brey P.T."/>
            <person name="Venter J.C."/>
            <person name="Weissenbach J."/>
            <person name="Kafatos F.C."/>
            <person name="Collins F.H."/>
            <person name="Hoffman S.L."/>
        </authorList>
    </citation>
    <scope>NUCLEOTIDE SEQUENCE [LARGE SCALE GENOMIC DNA]</scope>
    <source>
        <strain evidence="4 5">PEST</strain>
    </source>
</reference>
<dbReference type="GO" id="GO:0031267">
    <property type="term" value="F:small GTPase binding"/>
    <property type="evidence" value="ECO:0000318"/>
    <property type="project" value="GO_Central"/>
</dbReference>
<feature type="region of interest" description="Disordered" evidence="3">
    <location>
        <begin position="162"/>
        <end position="200"/>
    </location>
</feature>
<dbReference type="GO" id="GO:0005085">
    <property type="term" value="F:guanyl-nucleotide exchange factor activity"/>
    <property type="evidence" value="ECO:0000318"/>
    <property type="project" value="GO_Central"/>
</dbReference>
<dbReference type="InterPro" id="IPR003123">
    <property type="entry name" value="VPS9"/>
</dbReference>
<feature type="region of interest" description="Disordered" evidence="3">
    <location>
        <begin position="341"/>
        <end position="380"/>
    </location>
</feature>
<dbReference type="InParanoid" id="A0A1S4GFP9"/>
<dbReference type="GO" id="GO:0030139">
    <property type="term" value="C:endocytic vesicle"/>
    <property type="evidence" value="ECO:0000318"/>
    <property type="project" value="GO_Central"/>
</dbReference>
<dbReference type="Pfam" id="PF23268">
    <property type="entry name" value="RIN1"/>
    <property type="match status" value="1"/>
</dbReference>
<dbReference type="Pfam" id="PF00017">
    <property type="entry name" value="SH2"/>
    <property type="match status" value="1"/>
</dbReference>
<dbReference type="SUPFAM" id="SSF109993">
    <property type="entry name" value="VPS9 domain"/>
    <property type="match status" value="1"/>
</dbReference>
<reference evidence="4" key="3">
    <citation type="submission" date="2020-05" db="UniProtKB">
        <authorList>
            <consortium name="EnsemblMetazoa"/>
        </authorList>
    </citation>
    <scope>IDENTIFICATION</scope>
    <source>
        <strain evidence="4">PEST</strain>
    </source>
</reference>
<dbReference type="Pfam" id="PF02204">
    <property type="entry name" value="VPS9"/>
    <property type="match status" value="1"/>
</dbReference>
<dbReference type="SMART" id="SM00314">
    <property type="entry name" value="RA"/>
    <property type="match status" value="1"/>
</dbReference>
<evidence type="ECO:0000313" key="5">
    <source>
        <dbReference type="Proteomes" id="UP000007062"/>
    </source>
</evidence>
<organism evidence="4 5">
    <name type="scientific">Anopheles gambiae</name>
    <name type="common">African malaria mosquito</name>
    <dbReference type="NCBI Taxonomy" id="7165"/>
    <lineage>
        <taxon>Eukaryota</taxon>
        <taxon>Metazoa</taxon>
        <taxon>Ecdysozoa</taxon>
        <taxon>Arthropoda</taxon>
        <taxon>Hexapoda</taxon>
        <taxon>Insecta</taxon>
        <taxon>Pterygota</taxon>
        <taxon>Neoptera</taxon>
        <taxon>Endopterygota</taxon>
        <taxon>Diptera</taxon>
        <taxon>Nematocera</taxon>
        <taxon>Culicoidea</taxon>
        <taxon>Culicidae</taxon>
        <taxon>Anophelinae</taxon>
        <taxon>Anopheles</taxon>
    </lineage>
</organism>
<dbReference type="GO" id="GO:0007165">
    <property type="term" value="P:signal transduction"/>
    <property type="evidence" value="ECO:0007669"/>
    <property type="project" value="InterPro"/>
</dbReference>
<feature type="region of interest" description="Disordered" evidence="3">
    <location>
        <begin position="873"/>
        <end position="905"/>
    </location>
</feature>
<feature type="compositionally biased region" description="Polar residues" evidence="3">
    <location>
        <begin position="103"/>
        <end position="115"/>
    </location>
</feature>
<dbReference type="PROSITE" id="PS50200">
    <property type="entry name" value="RA"/>
    <property type="match status" value="1"/>
</dbReference>
<dbReference type="PANTHER" id="PTHR23101:SF104">
    <property type="entry name" value="PROTEIN SPRINT"/>
    <property type="match status" value="1"/>
</dbReference>
<dbReference type="Proteomes" id="UP000007062">
    <property type="component" value="Chromosome 2R"/>
</dbReference>
<feature type="region of interest" description="Disordered" evidence="3">
    <location>
        <begin position="101"/>
        <end position="124"/>
    </location>
</feature>
<protein>
    <recommendedName>
        <fullName evidence="6">Protein sprint</fullName>
    </recommendedName>
</protein>
<dbReference type="SUPFAM" id="SSF54236">
    <property type="entry name" value="Ubiquitin-like"/>
    <property type="match status" value="1"/>
</dbReference>
<dbReference type="InterPro" id="IPR029071">
    <property type="entry name" value="Ubiquitin-like_domsf"/>
</dbReference>
<dbReference type="GO" id="GO:0005829">
    <property type="term" value="C:cytosol"/>
    <property type="evidence" value="ECO:0000318"/>
    <property type="project" value="GO_Central"/>
</dbReference>
<feature type="compositionally biased region" description="Acidic residues" evidence="3">
    <location>
        <begin position="184"/>
        <end position="194"/>
    </location>
</feature>
<feature type="region of interest" description="Disordered" evidence="3">
    <location>
        <begin position="639"/>
        <end position="678"/>
    </location>
</feature>
<dbReference type="PROSITE" id="PS50001">
    <property type="entry name" value="SH2"/>
    <property type="match status" value="1"/>
</dbReference>
<dbReference type="SUPFAM" id="SSF55550">
    <property type="entry name" value="SH2 domain"/>
    <property type="match status" value="1"/>
</dbReference>
<dbReference type="Gene3D" id="1.20.1050.80">
    <property type="entry name" value="VPS9 domain"/>
    <property type="match status" value="1"/>
</dbReference>
<dbReference type="Pfam" id="PF00788">
    <property type="entry name" value="RA"/>
    <property type="match status" value="1"/>
</dbReference>
<dbReference type="InterPro" id="IPR036860">
    <property type="entry name" value="SH2_dom_sf"/>
</dbReference>
<feature type="compositionally biased region" description="Polar residues" evidence="3">
    <location>
        <begin position="654"/>
        <end position="663"/>
    </location>
</feature>
<evidence type="ECO:0000313" key="4">
    <source>
        <dbReference type="EnsemblMetazoa" id="AGAP002493-PA"/>
    </source>
</evidence>